<evidence type="ECO:0000313" key="2">
    <source>
        <dbReference type="EMBL" id="KHN69877.1"/>
    </source>
</evidence>
<dbReference type="VEuPathDB" id="MicrosporidiaDB:M896_040720"/>
<dbReference type="GO" id="GO:0016251">
    <property type="term" value="F:RNA polymerase II general transcription initiation factor activity"/>
    <property type="evidence" value="ECO:0007669"/>
    <property type="project" value="EnsemblFungi"/>
</dbReference>
<dbReference type="SUPFAM" id="SSF53300">
    <property type="entry name" value="vWA-like"/>
    <property type="match status" value="1"/>
</dbReference>
<dbReference type="InterPro" id="IPR007198">
    <property type="entry name" value="Ssl1-like"/>
</dbReference>
<dbReference type="Pfam" id="PF04056">
    <property type="entry name" value="Ssl1"/>
    <property type="match status" value="1"/>
</dbReference>
<dbReference type="InParanoid" id="A0A0B2ULG7"/>
<reference evidence="2 3" key="1">
    <citation type="journal article" date="2014" name="MBio">
        <title>The Ordospora colligata genome; evolution of extreme reduction in microsporidia and host-to-parasite horizontal gene transfer.</title>
        <authorList>
            <person name="Pombert J.-F."/>
            <person name="Haag K.L."/>
            <person name="Beidas S."/>
            <person name="Ebert D."/>
            <person name="Keeling P.J."/>
        </authorList>
    </citation>
    <scope>NUCLEOTIDE SEQUENCE [LARGE SCALE GENOMIC DNA]</scope>
    <source>
        <strain evidence="2 3">OC4</strain>
    </source>
</reference>
<dbReference type="GO" id="GO:0005675">
    <property type="term" value="C:transcription factor TFIIH holo complex"/>
    <property type="evidence" value="ECO:0007669"/>
    <property type="project" value="TreeGrafter"/>
</dbReference>
<evidence type="ECO:0000259" key="1">
    <source>
        <dbReference type="Pfam" id="PF04056"/>
    </source>
</evidence>
<dbReference type="GO" id="GO:0006289">
    <property type="term" value="P:nucleotide-excision repair"/>
    <property type="evidence" value="ECO:0007669"/>
    <property type="project" value="TreeGrafter"/>
</dbReference>
<dbReference type="Proteomes" id="UP000031056">
    <property type="component" value="Unassembled WGS sequence"/>
</dbReference>
<evidence type="ECO:0000313" key="3">
    <source>
        <dbReference type="Proteomes" id="UP000031056"/>
    </source>
</evidence>
<dbReference type="OrthoDB" id="284275at2759"/>
<dbReference type="GeneID" id="26261511"/>
<keyword evidence="3" id="KW-1185">Reference proteome</keyword>
<organism evidence="2 3">
    <name type="scientific">Ordospora colligata OC4</name>
    <dbReference type="NCBI Taxonomy" id="1354746"/>
    <lineage>
        <taxon>Eukaryota</taxon>
        <taxon>Fungi</taxon>
        <taxon>Fungi incertae sedis</taxon>
        <taxon>Microsporidia</taxon>
        <taxon>Ordosporidae</taxon>
        <taxon>Ordospora</taxon>
    </lineage>
</organism>
<dbReference type="Gene3D" id="3.40.50.410">
    <property type="entry name" value="von Willebrand factor, type A domain"/>
    <property type="match status" value="1"/>
</dbReference>
<dbReference type="EMBL" id="JOKQ01000004">
    <property type="protein sequence ID" value="KHN69877.1"/>
    <property type="molecule type" value="Genomic_DNA"/>
</dbReference>
<dbReference type="FunCoup" id="A0A0B2ULG7">
    <property type="interactions" value="148"/>
</dbReference>
<protein>
    <submittedName>
        <fullName evidence="2">RNA polymerase II transcription factor</fullName>
    </submittedName>
</protein>
<dbReference type="InterPro" id="IPR046349">
    <property type="entry name" value="C1-like_sf"/>
</dbReference>
<dbReference type="InterPro" id="IPR036465">
    <property type="entry name" value="vWFA_dom_sf"/>
</dbReference>
<dbReference type="AlphaFoldDB" id="A0A0B2ULG7"/>
<dbReference type="RefSeq" id="XP_014563919.1">
    <property type="nucleotide sequence ID" value="XM_014708433.1"/>
</dbReference>
<dbReference type="GO" id="GO:0006367">
    <property type="term" value="P:transcription initiation at RNA polymerase II promoter"/>
    <property type="evidence" value="ECO:0007669"/>
    <property type="project" value="EnsemblFungi"/>
</dbReference>
<dbReference type="PANTHER" id="PTHR12695">
    <property type="entry name" value="GENERAL TRANSCRIPTION FACTOR IIH SUBUNIT 2"/>
    <property type="match status" value="1"/>
</dbReference>
<gene>
    <name evidence="2" type="ORF">M896_040720</name>
</gene>
<dbReference type="STRING" id="1354746.A0A0B2ULG7"/>
<feature type="domain" description="Ssl1-like" evidence="1">
    <location>
        <begin position="48"/>
        <end position="229"/>
    </location>
</feature>
<proteinExistence type="predicted"/>
<dbReference type="HOGENOM" id="CLU_028556_0_0_1"/>
<dbReference type="SUPFAM" id="SSF57889">
    <property type="entry name" value="Cysteine-rich domain"/>
    <property type="match status" value="1"/>
</dbReference>
<name>A0A0B2ULG7_9MICR</name>
<dbReference type="PANTHER" id="PTHR12695:SF2">
    <property type="entry name" value="GENERAL TRANSCRIPTION FACTOR IIH SUBUNIT 2-RELATED"/>
    <property type="match status" value="1"/>
</dbReference>
<comment type="caution">
    <text evidence="2">The sequence shown here is derived from an EMBL/GenBank/DDBJ whole genome shotgun (WGS) entry which is preliminary data.</text>
</comment>
<sequence length="340" mass="38247">MAKQFSWEQEYKRTWEEGPQSKINEAIMEADASYSNNRKGIIRHLHIVVDVSEAIDKIDFLPSFRANIVKALEEFVPSFYTENPLSVLSFLSVRDVCVKYVSSVDIDIHSFLGQTGCKWFSLLNGLEGSVEIMKNSTYVKEILVIVASTSTRDPHGYTEVLSKMKAYSIKVHFISLCGEVALYKSISKATEGGFYVPIDMNHFSAIMARFHHPSDYNGTKLSLAKIGFPLILEEPSVCACHLEMKMFGYECPVCNTIVCSLPIHCPICSTQLVSTLSLSKSLRFLYPLKPFVCASNGMCSICGIECEWMCEGCRNTFCRECNSFIHGTLSFCVYCDDPYN</sequence>
<accession>A0A0B2ULG7</accession>
<dbReference type="GO" id="GO:0006357">
    <property type="term" value="P:regulation of transcription by RNA polymerase II"/>
    <property type="evidence" value="ECO:0007669"/>
    <property type="project" value="TreeGrafter"/>
</dbReference>